<dbReference type="InterPro" id="IPR001965">
    <property type="entry name" value="Znf_PHD"/>
</dbReference>
<dbReference type="Pfam" id="PF00628">
    <property type="entry name" value="PHD"/>
    <property type="match status" value="1"/>
</dbReference>
<gene>
    <name evidence="6" type="ORF">K493DRAFT_33868</name>
</gene>
<dbReference type="OrthoDB" id="5863171at2759"/>
<dbReference type="EMBL" id="MCFE01000221">
    <property type="protein sequence ID" value="ORX93835.1"/>
    <property type="molecule type" value="Genomic_DNA"/>
</dbReference>
<comment type="caution">
    <text evidence="6">The sequence shown here is derived from an EMBL/GenBank/DDBJ whole genome shotgun (WGS) entry which is preliminary data.</text>
</comment>
<dbReference type="AlphaFoldDB" id="A0A1Y1Y7F8"/>
<dbReference type="InParanoid" id="A0A1Y1Y7F8"/>
<dbReference type="Proteomes" id="UP000193498">
    <property type="component" value="Unassembled WGS sequence"/>
</dbReference>
<evidence type="ECO:0000259" key="5">
    <source>
        <dbReference type="PROSITE" id="PS50016"/>
    </source>
</evidence>
<dbReference type="InterPro" id="IPR013083">
    <property type="entry name" value="Znf_RING/FYVE/PHD"/>
</dbReference>
<evidence type="ECO:0000313" key="7">
    <source>
        <dbReference type="Proteomes" id="UP000193498"/>
    </source>
</evidence>
<dbReference type="InterPro" id="IPR019786">
    <property type="entry name" value="Zinc_finger_PHD-type_CS"/>
</dbReference>
<dbReference type="GO" id="GO:0008270">
    <property type="term" value="F:zinc ion binding"/>
    <property type="evidence" value="ECO:0007669"/>
    <property type="project" value="UniProtKB-KW"/>
</dbReference>
<proteinExistence type="predicted"/>
<evidence type="ECO:0000256" key="2">
    <source>
        <dbReference type="ARBA" id="ARBA00022771"/>
    </source>
</evidence>
<evidence type="ECO:0000256" key="3">
    <source>
        <dbReference type="ARBA" id="ARBA00022833"/>
    </source>
</evidence>
<evidence type="ECO:0000313" key="6">
    <source>
        <dbReference type="EMBL" id="ORX93835.1"/>
    </source>
</evidence>
<dbReference type="STRING" id="1314790.A0A1Y1Y7F8"/>
<name>A0A1Y1Y7F8_9FUNG</name>
<dbReference type="InterPro" id="IPR011011">
    <property type="entry name" value="Znf_FYVE_PHD"/>
</dbReference>
<keyword evidence="2 4" id="KW-0863">Zinc-finger</keyword>
<sequence length="183" mass="20889">MAMFRQTTGNGLYFVCMWDVCKQSWIQYCENQVNAMSEATFFEYLGDSPEVTPVWLMYIRQDYWFALNEPYAPADGETNPSTTLVEDGPAQRDSAYAETYDCYDDEVFDIIACHLCNNGDSNPGNQILLCDGCNGAVHQLCQIPAITEEEIEYDPWFCVKCWRARNPPASEEGVDPAKRRKVE</sequence>
<accession>A0A1Y1Y7F8</accession>
<protein>
    <recommendedName>
        <fullName evidence="5">PHD-type domain-containing protein</fullName>
    </recommendedName>
</protein>
<dbReference type="InterPro" id="IPR019787">
    <property type="entry name" value="Znf_PHD-finger"/>
</dbReference>
<keyword evidence="3" id="KW-0862">Zinc</keyword>
<dbReference type="PROSITE" id="PS01359">
    <property type="entry name" value="ZF_PHD_1"/>
    <property type="match status" value="1"/>
</dbReference>
<dbReference type="SMART" id="SM00249">
    <property type="entry name" value="PHD"/>
    <property type="match status" value="1"/>
</dbReference>
<dbReference type="Gene3D" id="3.30.40.10">
    <property type="entry name" value="Zinc/RING finger domain, C3HC4 (zinc finger)"/>
    <property type="match status" value="1"/>
</dbReference>
<dbReference type="SUPFAM" id="SSF57903">
    <property type="entry name" value="FYVE/PHD zinc finger"/>
    <property type="match status" value="1"/>
</dbReference>
<feature type="domain" description="PHD-type" evidence="5">
    <location>
        <begin position="110"/>
        <end position="164"/>
    </location>
</feature>
<dbReference type="PROSITE" id="PS50016">
    <property type="entry name" value="ZF_PHD_2"/>
    <property type="match status" value="1"/>
</dbReference>
<keyword evidence="1" id="KW-0479">Metal-binding</keyword>
<reference evidence="6 7" key="1">
    <citation type="submission" date="2016-07" db="EMBL/GenBank/DDBJ databases">
        <title>Pervasive Adenine N6-methylation of Active Genes in Fungi.</title>
        <authorList>
            <consortium name="DOE Joint Genome Institute"/>
            <person name="Mondo S.J."/>
            <person name="Dannebaum R.O."/>
            <person name="Kuo R.C."/>
            <person name="Labutti K."/>
            <person name="Haridas S."/>
            <person name="Kuo A."/>
            <person name="Salamov A."/>
            <person name="Ahrendt S.R."/>
            <person name="Lipzen A."/>
            <person name="Sullivan W."/>
            <person name="Andreopoulos W.B."/>
            <person name="Clum A."/>
            <person name="Lindquist E."/>
            <person name="Daum C."/>
            <person name="Ramamoorthy G.K."/>
            <person name="Gryganskyi A."/>
            <person name="Culley D."/>
            <person name="Magnuson J.K."/>
            <person name="James T.Y."/>
            <person name="O'Malley M.A."/>
            <person name="Stajich J.E."/>
            <person name="Spatafora J.W."/>
            <person name="Visel A."/>
            <person name="Grigoriev I.V."/>
        </authorList>
    </citation>
    <scope>NUCLEOTIDE SEQUENCE [LARGE SCALE GENOMIC DNA]</scope>
    <source>
        <strain evidence="6 7">CBS 931.73</strain>
    </source>
</reference>
<keyword evidence="7" id="KW-1185">Reference proteome</keyword>
<evidence type="ECO:0000256" key="4">
    <source>
        <dbReference type="PROSITE-ProRule" id="PRU00146"/>
    </source>
</evidence>
<organism evidence="6 7">
    <name type="scientific">Basidiobolus meristosporus CBS 931.73</name>
    <dbReference type="NCBI Taxonomy" id="1314790"/>
    <lineage>
        <taxon>Eukaryota</taxon>
        <taxon>Fungi</taxon>
        <taxon>Fungi incertae sedis</taxon>
        <taxon>Zoopagomycota</taxon>
        <taxon>Entomophthoromycotina</taxon>
        <taxon>Basidiobolomycetes</taxon>
        <taxon>Basidiobolales</taxon>
        <taxon>Basidiobolaceae</taxon>
        <taxon>Basidiobolus</taxon>
    </lineage>
</organism>
<evidence type="ECO:0000256" key="1">
    <source>
        <dbReference type="ARBA" id="ARBA00022723"/>
    </source>
</evidence>